<evidence type="ECO:0000259" key="1">
    <source>
        <dbReference type="Pfam" id="PF12969"/>
    </source>
</evidence>
<gene>
    <name evidence="2" type="ORF">HNP37_001344</name>
</gene>
<comment type="caution">
    <text evidence="2">The sequence shown here is derived from an EMBL/GenBank/DDBJ whole genome shotgun (WGS) entry which is preliminary data.</text>
</comment>
<dbReference type="GO" id="GO:0008233">
    <property type="term" value="F:peptidase activity"/>
    <property type="evidence" value="ECO:0007669"/>
    <property type="project" value="UniProtKB-KW"/>
</dbReference>
<reference evidence="2 3" key="1">
    <citation type="submission" date="2020-08" db="EMBL/GenBank/DDBJ databases">
        <title>Functional genomics of gut bacteria from endangered species of beetles.</title>
        <authorList>
            <person name="Carlos-Shanley C."/>
        </authorList>
    </citation>
    <scope>NUCLEOTIDE SEQUENCE [LARGE SCALE GENOMIC DNA]</scope>
    <source>
        <strain evidence="2 3">S00142</strain>
    </source>
</reference>
<feature type="domain" description="DUF3857" evidence="1">
    <location>
        <begin position="71"/>
        <end position="196"/>
    </location>
</feature>
<protein>
    <submittedName>
        <fullName evidence="2">Transglutaminase-like putative cysteine protease</fullName>
    </submittedName>
</protein>
<dbReference type="Gene3D" id="2.60.40.3140">
    <property type="match status" value="1"/>
</dbReference>
<dbReference type="Gene3D" id="3.10.620.30">
    <property type="match status" value="1"/>
</dbReference>
<dbReference type="Gene3D" id="2.60.120.1130">
    <property type="match status" value="1"/>
</dbReference>
<accession>A0A7W7N606</accession>
<dbReference type="RefSeq" id="WP_184159624.1">
    <property type="nucleotide sequence ID" value="NZ_JACHLD010000001.1"/>
</dbReference>
<keyword evidence="2" id="KW-0378">Hydrolase</keyword>
<proteinExistence type="predicted"/>
<dbReference type="EMBL" id="JACHLD010000001">
    <property type="protein sequence ID" value="MBB4801305.1"/>
    <property type="molecule type" value="Genomic_DNA"/>
</dbReference>
<name>A0A7W7N606_9FLAO</name>
<dbReference type="Proteomes" id="UP000561681">
    <property type="component" value="Unassembled WGS sequence"/>
</dbReference>
<keyword evidence="3" id="KW-1185">Reference proteome</keyword>
<sequence>MNSRSLAVFFFLIFSLTRINAQKFELGKVTVQELQEKVNPKDTAAPAAILFKKGRTFFTYNEQSGFLANHVYEFRVKIYKKEGLSWATQKVSYYVGYENLRDDKVSFSDAATYNLENGAIVKTKLNSEGSFKEKVNKNWNVASIALPNVKVGSVIEFKYTLKSEDLVRLPDFDFQYEIPVNYFEYKSEIPEFFIYKTLLVGTYKPEMTADVQPIKQVYGSNYKQINSLYSGVDVPALQDENYVNNINNFKGSIQNELELKRFPDKPVVNFTKTWEGVAESTYKNADFAKELGNRNFFEEDLKKILINKNSPRERLDTIFKFVQNRMNWNKKKGYYVDKGVKKAFEEKTGNTAEINLLLISMLKAAKIQVDPVLVSTVENGVSVFPNRTVFNYLIAAAEIDGKQILLDATSKFTVPNILPLNVLNWKGRLIKENGNSQEVELIPTQFSVINNTVSAFIDPEQAKLEGSLSLQKTDYNALIFREKYGTKTNESNIEKFEQQFNGIEIEDYRAENQDLSKPVMEKASFSIDKAYDIIGGKLFVNPLLFFAYKSNPFKLEKRQMPIYFGFPEQRRFNMFLQIPKGYTVESLPSPIRIVMEDKAASYTMNIMSDENQIQIKVTQEISKAIFAAEDYSMIKDFFQKIIEIQNDKIILKKT</sequence>
<evidence type="ECO:0000313" key="3">
    <source>
        <dbReference type="Proteomes" id="UP000561681"/>
    </source>
</evidence>
<dbReference type="AlphaFoldDB" id="A0A7W7N606"/>
<dbReference type="InterPro" id="IPR024618">
    <property type="entry name" value="DUF3857"/>
</dbReference>
<evidence type="ECO:0000313" key="2">
    <source>
        <dbReference type="EMBL" id="MBB4801305.1"/>
    </source>
</evidence>
<organism evidence="2 3">
    <name type="scientific">Flavobacterium nitrogenifigens</name>
    <dbReference type="NCBI Taxonomy" id="1617283"/>
    <lineage>
        <taxon>Bacteria</taxon>
        <taxon>Pseudomonadati</taxon>
        <taxon>Bacteroidota</taxon>
        <taxon>Flavobacteriia</taxon>
        <taxon>Flavobacteriales</taxon>
        <taxon>Flavobacteriaceae</taxon>
        <taxon>Flavobacterium</taxon>
    </lineage>
</organism>
<dbReference type="Pfam" id="PF12969">
    <property type="entry name" value="DUF3857"/>
    <property type="match status" value="1"/>
</dbReference>
<keyword evidence="2" id="KW-0645">Protease</keyword>
<dbReference type="GO" id="GO:0006508">
    <property type="term" value="P:proteolysis"/>
    <property type="evidence" value="ECO:0007669"/>
    <property type="project" value="UniProtKB-KW"/>
</dbReference>